<dbReference type="EMBL" id="JAQJZL010000014">
    <property type="protein sequence ID" value="KAJ6030659.1"/>
    <property type="molecule type" value="Genomic_DNA"/>
</dbReference>
<dbReference type="InterPro" id="IPR019268">
    <property type="entry name" value="DUF2278"/>
</dbReference>
<dbReference type="Pfam" id="PF10042">
    <property type="entry name" value="DUF2278"/>
    <property type="match status" value="1"/>
</dbReference>
<reference evidence="1" key="1">
    <citation type="journal article" date="2023" name="IMA Fungus">
        <title>Comparative genomic study of the Penicillium genus elucidates a diverse pangenome and 15 lateral gene transfer events.</title>
        <authorList>
            <person name="Petersen C."/>
            <person name="Sorensen T."/>
            <person name="Nielsen M.R."/>
            <person name="Sondergaard T.E."/>
            <person name="Sorensen J.L."/>
            <person name="Fitzpatrick D.A."/>
            <person name="Frisvad J.C."/>
            <person name="Nielsen K.L."/>
        </authorList>
    </citation>
    <scope>NUCLEOTIDE SEQUENCE</scope>
    <source>
        <strain evidence="1">IBT 15450</strain>
    </source>
</reference>
<sequence length="352" mass="39023">MPIRGYGVWKAKPVYYTVEHENEDNISPHLSLYFDDKGGNLSGKKFRPTGRNKEIRGLFKAAINIKSIGKESQLAYWVDHNFSNHPIINSLTDLPSGFQSLEEPKQGYADMRLDYIRSNLFNVNTGRILPHDEPGLNNDMIDVLEPEVKQAIDQNANIYLFGAQFGDRKGIHDVHMNQGNIGKFQHDDGVFQDGGLLIHYPDSGRWAGVFIGFASQSAHTDDDSGHAIGSETWNDYLGSKGRRTDLIENSATIDKALVDSNDPRVRRRSVTITNSTDHTIPLSAWKIQNSAGQFQALPRDAVLDAMKTQTFDVPNCPLSSIGDTITLVNDEGLKVDGVSYHSPQGGSVVFAH</sequence>
<proteinExistence type="predicted"/>
<reference evidence="1" key="2">
    <citation type="submission" date="2023-01" db="EMBL/GenBank/DDBJ databases">
        <authorList>
            <person name="Petersen C."/>
        </authorList>
    </citation>
    <scope>NUCLEOTIDE SEQUENCE</scope>
    <source>
        <strain evidence="1">IBT 15450</strain>
    </source>
</reference>
<name>A0AAD6I619_PENCN</name>
<evidence type="ECO:0000313" key="1">
    <source>
        <dbReference type="EMBL" id="KAJ6030659.1"/>
    </source>
</evidence>
<dbReference type="AlphaFoldDB" id="A0AAD6I619"/>
<comment type="caution">
    <text evidence="1">The sequence shown here is derived from an EMBL/GenBank/DDBJ whole genome shotgun (WGS) entry which is preliminary data.</text>
</comment>
<evidence type="ECO:0008006" key="3">
    <source>
        <dbReference type="Google" id="ProtNLM"/>
    </source>
</evidence>
<keyword evidence="2" id="KW-1185">Reference proteome</keyword>
<accession>A0AAD6I619</accession>
<dbReference type="Proteomes" id="UP001219568">
    <property type="component" value="Unassembled WGS sequence"/>
</dbReference>
<gene>
    <name evidence="1" type="ORF">N7460_010925</name>
</gene>
<evidence type="ECO:0000313" key="2">
    <source>
        <dbReference type="Proteomes" id="UP001219568"/>
    </source>
</evidence>
<organism evidence="1 2">
    <name type="scientific">Penicillium canescens</name>
    <dbReference type="NCBI Taxonomy" id="5083"/>
    <lineage>
        <taxon>Eukaryota</taxon>
        <taxon>Fungi</taxon>
        <taxon>Dikarya</taxon>
        <taxon>Ascomycota</taxon>
        <taxon>Pezizomycotina</taxon>
        <taxon>Eurotiomycetes</taxon>
        <taxon>Eurotiomycetidae</taxon>
        <taxon>Eurotiales</taxon>
        <taxon>Aspergillaceae</taxon>
        <taxon>Penicillium</taxon>
    </lineage>
</organism>
<protein>
    <recommendedName>
        <fullName evidence="3">LTD domain-containing protein</fullName>
    </recommendedName>
</protein>